<feature type="non-terminal residue" evidence="2">
    <location>
        <position position="193"/>
    </location>
</feature>
<name>A0A382HHJ7_9ZZZZ</name>
<organism evidence="2">
    <name type="scientific">marine metagenome</name>
    <dbReference type="NCBI Taxonomy" id="408172"/>
    <lineage>
        <taxon>unclassified sequences</taxon>
        <taxon>metagenomes</taxon>
        <taxon>ecological metagenomes</taxon>
    </lineage>
</organism>
<evidence type="ECO:0000313" key="2">
    <source>
        <dbReference type="EMBL" id="SVB86756.1"/>
    </source>
</evidence>
<feature type="transmembrane region" description="Helical" evidence="1">
    <location>
        <begin position="26"/>
        <end position="45"/>
    </location>
</feature>
<accession>A0A382HHJ7</accession>
<dbReference type="AlphaFoldDB" id="A0A382HHJ7"/>
<dbReference type="EMBL" id="UINC01061312">
    <property type="protein sequence ID" value="SVB86756.1"/>
    <property type="molecule type" value="Genomic_DNA"/>
</dbReference>
<keyword evidence="1" id="KW-0472">Membrane</keyword>
<protein>
    <recommendedName>
        <fullName evidence="3">Membrane transport protein MMPL domain-containing protein</fullName>
    </recommendedName>
</protein>
<keyword evidence="1" id="KW-0812">Transmembrane</keyword>
<reference evidence="2" key="1">
    <citation type="submission" date="2018-05" db="EMBL/GenBank/DDBJ databases">
        <authorList>
            <person name="Lanie J.A."/>
            <person name="Ng W.-L."/>
            <person name="Kazmierczak K.M."/>
            <person name="Andrzejewski T.M."/>
            <person name="Davidsen T.M."/>
            <person name="Wayne K.J."/>
            <person name="Tettelin H."/>
            <person name="Glass J.I."/>
            <person name="Rusch D."/>
            <person name="Podicherti R."/>
            <person name="Tsui H.-C.T."/>
            <person name="Winkler M.E."/>
        </authorList>
    </citation>
    <scope>NUCLEOTIDE SEQUENCE</scope>
</reference>
<keyword evidence="1" id="KW-1133">Transmembrane helix</keyword>
<evidence type="ECO:0000256" key="1">
    <source>
        <dbReference type="SAM" id="Phobius"/>
    </source>
</evidence>
<proteinExistence type="predicted"/>
<evidence type="ECO:0008006" key="3">
    <source>
        <dbReference type="Google" id="ProtNLM"/>
    </source>
</evidence>
<sequence>MFSTDDHPAALHVSIFAKFLDRYSTIILSATLIGTLSLVLPLVLLDAPPQASQNPTGPVFDFQNEIDKRFESPIHVFSLVVEARDGDILGQSDLHELLVNQTRLIAADERGELAAGGLDAQSYLFSYYDSENARQVSGVTSLANAVDELLRRHPLLSTTLAEASDEQVKFAIHTLFSNSQTSGLRDAISVKAT</sequence>
<gene>
    <name evidence="2" type="ORF">METZ01_LOCUS239610</name>
</gene>